<evidence type="ECO:0000313" key="1">
    <source>
        <dbReference type="EMBL" id="RDY28985.1"/>
    </source>
</evidence>
<reference evidence="1 2" key="1">
    <citation type="journal article" date="2017" name="Genome Announc.">
        <title>Draft Genome Sequence of Romboutsia weinsteinii sp. nov. Strain CCRI-19649(T) Isolated from Surface Water.</title>
        <authorList>
            <person name="Maheux A.F."/>
            <person name="Boudreau D.K."/>
            <person name="Berube E."/>
            <person name="Boissinot M."/>
            <person name="Cantin P."/>
            <person name="Raymond F."/>
            <person name="Corbeil J."/>
            <person name="Omar R.F."/>
            <person name="Bergeron M.G."/>
        </authorList>
    </citation>
    <scope>NUCLEOTIDE SEQUENCE [LARGE SCALE GENOMIC DNA]</scope>
    <source>
        <strain evidence="1 2">CCRI-19649</strain>
    </source>
</reference>
<dbReference type="Proteomes" id="UP000215694">
    <property type="component" value="Unassembled WGS sequence"/>
</dbReference>
<name>A0A371J8E0_9FIRM</name>
<accession>A0A371J8E0</accession>
<dbReference type="EMBL" id="NOJY02000004">
    <property type="protein sequence ID" value="RDY28985.1"/>
    <property type="molecule type" value="Genomic_DNA"/>
</dbReference>
<proteinExistence type="predicted"/>
<dbReference type="PANTHER" id="PTHR37943:SF1">
    <property type="entry name" value="PROTEIN VES"/>
    <property type="match status" value="1"/>
</dbReference>
<comment type="caution">
    <text evidence="1">The sequence shown here is derived from an EMBL/GenBank/DDBJ whole genome shotgun (WGS) entry which is preliminary data.</text>
</comment>
<dbReference type="InterPro" id="IPR010282">
    <property type="entry name" value="Uncharacterised_HutD/Ves"/>
</dbReference>
<sequence>MAILIKGGRLSLNKYIKVIKKGELVTSNWSGGTTTQLYIYPEDSIYNKRDFKWRISSAKVELNESEFTKLPNIKRKIMILDGELLLEHKGHHNVKLNKFEQDSFLGDWNTRSFGKVIDFNLMLNTDSVGDIEHIQLNNCIELSYVSNNKECYNIAQTLYCLNGNIKILLNNDEEVILNDKDLAVVKYKSKENLKIELININEVSSDIIRCIIYYN</sequence>
<evidence type="ECO:0000313" key="2">
    <source>
        <dbReference type="Proteomes" id="UP000215694"/>
    </source>
</evidence>
<dbReference type="InterPro" id="IPR011051">
    <property type="entry name" value="RmlC_Cupin_sf"/>
</dbReference>
<keyword evidence="2" id="KW-1185">Reference proteome</keyword>
<dbReference type="SUPFAM" id="SSF51182">
    <property type="entry name" value="RmlC-like cupins"/>
    <property type="match status" value="1"/>
</dbReference>
<evidence type="ECO:0008006" key="3">
    <source>
        <dbReference type="Google" id="ProtNLM"/>
    </source>
</evidence>
<organism evidence="1 2">
    <name type="scientific">Romboutsia weinsteinii</name>
    <dbReference type="NCBI Taxonomy" id="2020949"/>
    <lineage>
        <taxon>Bacteria</taxon>
        <taxon>Bacillati</taxon>
        <taxon>Bacillota</taxon>
        <taxon>Clostridia</taxon>
        <taxon>Peptostreptococcales</taxon>
        <taxon>Peptostreptococcaceae</taxon>
        <taxon>Romboutsia</taxon>
    </lineage>
</organism>
<dbReference type="InterPro" id="IPR014710">
    <property type="entry name" value="RmlC-like_jellyroll"/>
</dbReference>
<protein>
    <recommendedName>
        <fullName evidence="3">HutD family protein</fullName>
    </recommendedName>
</protein>
<dbReference type="Pfam" id="PF05962">
    <property type="entry name" value="HutD"/>
    <property type="match status" value="1"/>
</dbReference>
<dbReference type="OrthoDB" id="9786443at2"/>
<dbReference type="PANTHER" id="PTHR37943">
    <property type="entry name" value="PROTEIN VES"/>
    <property type="match status" value="1"/>
</dbReference>
<dbReference type="Gene3D" id="2.60.120.10">
    <property type="entry name" value="Jelly Rolls"/>
    <property type="match status" value="1"/>
</dbReference>
<dbReference type="AlphaFoldDB" id="A0A371J8E0"/>
<gene>
    <name evidence="1" type="ORF">CHL78_003435</name>
</gene>